<dbReference type="EMBL" id="CP009285">
    <property type="protein sequence ID" value="AIQ57695.1"/>
    <property type="molecule type" value="Genomic_DNA"/>
</dbReference>
<name>A0A089LC59_PAEBO</name>
<evidence type="ECO:0000313" key="3">
    <source>
        <dbReference type="Proteomes" id="UP000029518"/>
    </source>
</evidence>
<protein>
    <submittedName>
        <fullName evidence="2">Uncharacterized protein</fullName>
    </submittedName>
</protein>
<dbReference type="HOGENOM" id="CLU_1218801_0_0_9"/>
<dbReference type="OrthoDB" id="2651319at2"/>
<keyword evidence="1" id="KW-0472">Membrane</keyword>
<sequence>MSRQIIRPLAGYNLRLTAHYSWLLSAALLAVVPFFMEPALMDRVQTAKLGEQLISFLGLIVFPHLGLLEDGGIGEVLYAKRVRHHPVFLFRWLLTFLYIFLVVTALFTWMHGSGADFELWPMIGGTVITAVAIGSAGLTAALLIGNISAGYIAGFSWYLLDFMTKGKLTGRFYLFGLINSEWDNDKWLLAGGSLALALFCAFWLPRKRLD</sequence>
<feature type="transmembrane region" description="Helical" evidence="1">
    <location>
        <begin position="89"/>
        <end position="110"/>
    </location>
</feature>
<gene>
    <name evidence="2" type="ORF">PBOR_12720</name>
</gene>
<feature type="transmembrane region" description="Helical" evidence="1">
    <location>
        <begin position="122"/>
        <end position="145"/>
    </location>
</feature>
<feature type="transmembrane region" description="Helical" evidence="1">
    <location>
        <begin position="20"/>
        <end position="40"/>
    </location>
</feature>
<keyword evidence="3" id="KW-1185">Reference proteome</keyword>
<organism evidence="2 3">
    <name type="scientific">Paenibacillus borealis</name>
    <dbReference type="NCBI Taxonomy" id="160799"/>
    <lineage>
        <taxon>Bacteria</taxon>
        <taxon>Bacillati</taxon>
        <taxon>Bacillota</taxon>
        <taxon>Bacilli</taxon>
        <taxon>Bacillales</taxon>
        <taxon>Paenibacillaceae</taxon>
        <taxon>Paenibacillus</taxon>
    </lineage>
</organism>
<proteinExistence type="predicted"/>
<feature type="transmembrane region" description="Helical" evidence="1">
    <location>
        <begin position="52"/>
        <end position="68"/>
    </location>
</feature>
<reference evidence="2" key="1">
    <citation type="submission" date="2014-08" db="EMBL/GenBank/DDBJ databases">
        <title>Comparative genomics of the Paenibacillus odorifer group.</title>
        <authorList>
            <person name="den Bakker H.C."/>
            <person name="Tsai Y.-C.Y.-C."/>
            <person name="Martin N."/>
            <person name="Korlach J."/>
            <person name="Wiedmann M."/>
        </authorList>
    </citation>
    <scope>NUCLEOTIDE SEQUENCE [LARGE SCALE GENOMIC DNA]</scope>
    <source>
        <strain evidence="2">DSM 13188</strain>
    </source>
</reference>
<keyword evidence="1" id="KW-0812">Transmembrane</keyword>
<dbReference type="RefSeq" id="WP_042211901.1">
    <property type="nucleotide sequence ID" value="NZ_CP009285.1"/>
</dbReference>
<dbReference type="KEGG" id="pbd:PBOR_12720"/>
<accession>A0A089LC59</accession>
<dbReference type="Proteomes" id="UP000029518">
    <property type="component" value="Chromosome"/>
</dbReference>
<feature type="transmembrane region" description="Helical" evidence="1">
    <location>
        <begin position="187"/>
        <end position="204"/>
    </location>
</feature>
<keyword evidence="1" id="KW-1133">Transmembrane helix</keyword>
<evidence type="ECO:0000256" key="1">
    <source>
        <dbReference type="SAM" id="Phobius"/>
    </source>
</evidence>
<dbReference type="AlphaFoldDB" id="A0A089LC59"/>
<evidence type="ECO:0000313" key="2">
    <source>
        <dbReference type="EMBL" id="AIQ57695.1"/>
    </source>
</evidence>